<dbReference type="InterPro" id="IPR007219">
    <property type="entry name" value="XnlR_reg_dom"/>
</dbReference>
<dbReference type="InParanoid" id="A0A7J6IJ03"/>
<dbReference type="RefSeq" id="XP_031891096.1">
    <property type="nucleotide sequence ID" value="XM_032029254.1"/>
</dbReference>
<sequence length="753" mass="84404">METSQETTDSGPNSVTEHVERGGSDRHNLSCDNCRLRKVGCDRQKPCSRCRRLDVQCTYMMGYKARPKRERSGVLMGHLEEKVDDIAEKLQKLCIMLEDSSRPKPVRSTPDLVGSSGSHQVSADSGTVYQGSQRDPQNPGDQVEYEGDSSLAAHADFTTRVLENAVTTDLPISHYDEMASMMKDIRNTIRTVSTLDSNVAGTCHATPPGSEDYPQESLPPVQLTLNCLRMLKETPMMRYFWMMQFESVGQVTEQLLGVYSTDRAPSMAELIIAHIGLYWLFTQSGQFSTDTSVQRTYLSYGSACQSQADSVLSKLSFHLPTSVDYILALTMATEYCMGQCKPTMAWTYISTASRMSQAMGLHRIASQQDHSFDSETRQKSKLFWAMFILEKNLSLQLGRSSTLRDHDITVPLRAIKMGYQIGGSLGVLSPKWLRISQIEGRVYDEIYSPEALHQGSNTRNSRARGLIADMKEIINDTDPYESEFLQERRRVLGNTIDDILIQCDKISHLSLMCLIYRSICQNNEPFCEECISTAREALEEHTRSMSLIDSRDTHLFDMCINWTLLSSTFVPFFVIICNVIWTLNTADLELLGSLVSSLQAGQDRDTSSTNHLLKTFKPLYNAAFKYFEAKSHSTSGAVPDNITFEMAYHQTAPVADPVQWHNISALTSLDQFMSHSAPSTTMALDSTGFTDLRNSSSTSQSQPTGAAIDDTNLAQSSTAHQITEARMQAAQLEEWFLQSRHVMDMMEDARRDG</sequence>
<dbReference type="GO" id="GO:0003677">
    <property type="term" value="F:DNA binding"/>
    <property type="evidence" value="ECO:0007669"/>
    <property type="project" value="InterPro"/>
</dbReference>
<dbReference type="Gene3D" id="4.10.240.10">
    <property type="entry name" value="Zn(2)-C6 fungal-type DNA-binding domain"/>
    <property type="match status" value="1"/>
</dbReference>
<dbReference type="CDD" id="cd12148">
    <property type="entry name" value="fungal_TF_MHR"/>
    <property type="match status" value="1"/>
</dbReference>
<keyword evidence="6" id="KW-1185">Reference proteome</keyword>
<evidence type="ECO:0000259" key="4">
    <source>
        <dbReference type="PROSITE" id="PS50048"/>
    </source>
</evidence>
<dbReference type="InterPro" id="IPR050987">
    <property type="entry name" value="AtrR-like"/>
</dbReference>
<dbReference type="Pfam" id="PF00172">
    <property type="entry name" value="Zn_clus"/>
    <property type="match status" value="1"/>
</dbReference>
<evidence type="ECO:0000313" key="6">
    <source>
        <dbReference type="Proteomes" id="UP000011096"/>
    </source>
</evidence>
<dbReference type="GO" id="GO:0000981">
    <property type="term" value="F:DNA-binding transcription factor activity, RNA polymerase II-specific"/>
    <property type="evidence" value="ECO:0007669"/>
    <property type="project" value="InterPro"/>
</dbReference>
<feature type="domain" description="Zn(2)-C6 fungal-type" evidence="4">
    <location>
        <begin position="30"/>
        <end position="59"/>
    </location>
</feature>
<reference evidence="5 6" key="2">
    <citation type="submission" date="2020-04" db="EMBL/GenBank/DDBJ databases">
        <title>Genome sequencing and assembly of multiple isolates from the Colletotrichum gloeosporioides species complex.</title>
        <authorList>
            <person name="Gan P."/>
            <person name="Shirasu K."/>
        </authorList>
    </citation>
    <scope>NUCLEOTIDE SEQUENCE [LARGE SCALE GENOMIC DNA]</scope>
    <source>
        <strain evidence="5 6">Nara gc5</strain>
    </source>
</reference>
<dbReference type="InterPro" id="IPR036864">
    <property type="entry name" value="Zn2-C6_fun-type_DNA-bd_sf"/>
</dbReference>
<feature type="compositionally biased region" description="Polar residues" evidence="3">
    <location>
        <begin position="1"/>
        <end position="16"/>
    </location>
</feature>
<evidence type="ECO:0000256" key="1">
    <source>
        <dbReference type="ARBA" id="ARBA00022723"/>
    </source>
</evidence>
<dbReference type="EMBL" id="ANPB02000009">
    <property type="protein sequence ID" value="KAF4476202.1"/>
    <property type="molecule type" value="Genomic_DNA"/>
</dbReference>
<proteinExistence type="predicted"/>
<feature type="region of interest" description="Disordered" evidence="3">
    <location>
        <begin position="1"/>
        <end position="24"/>
    </location>
</feature>
<dbReference type="PANTHER" id="PTHR46910">
    <property type="entry name" value="TRANSCRIPTION FACTOR PDR1"/>
    <property type="match status" value="1"/>
</dbReference>
<comment type="caution">
    <text evidence="5">The sequence shown here is derived from an EMBL/GenBank/DDBJ whole genome shotgun (WGS) entry which is preliminary data.</text>
</comment>
<dbReference type="Proteomes" id="UP000011096">
    <property type="component" value="Unassembled WGS sequence"/>
</dbReference>
<name>A0A7J6IJ03_COLFN</name>
<dbReference type="GO" id="GO:0006351">
    <property type="term" value="P:DNA-templated transcription"/>
    <property type="evidence" value="ECO:0007669"/>
    <property type="project" value="InterPro"/>
</dbReference>
<dbReference type="PROSITE" id="PS50048">
    <property type="entry name" value="ZN2_CY6_FUNGAL_2"/>
    <property type="match status" value="1"/>
</dbReference>
<feature type="region of interest" description="Disordered" evidence="3">
    <location>
        <begin position="101"/>
        <end position="146"/>
    </location>
</feature>
<dbReference type="SMART" id="SM00066">
    <property type="entry name" value="GAL4"/>
    <property type="match status" value="1"/>
</dbReference>
<reference evidence="5 6" key="1">
    <citation type="submission" date="2012-08" db="EMBL/GenBank/DDBJ databases">
        <authorList>
            <person name="Gan P.H.P."/>
            <person name="Ikeda K."/>
            <person name="Irieda H."/>
            <person name="Narusaka M."/>
            <person name="O'Connell R.J."/>
            <person name="Narusaka Y."/>
            <person name="Takano Y."/>
            <person name="Kubo Y."/>
            <person name="Shirasu K."/>
        </authorList>
    </citation>
    <scope>NUCLEOTIDE SEQUENCE [LARGE SCALE GENOMIC DNA]</scope>
    <source>
        <strain evidence="5 6">Nara gc5</strain>
    </source>
</reference>
<dbReference type="Pfam" id="PF04082">
    <property type="entry name" value="Fungal_trans"/>
    <property type="match status" value="1"/>
</dbReference>
<evidence type="ECO:0000256" key="3">
    <source>
        <dbReference type="SAM" id="MobiDB-lite"/>
    </source>
</evidence>
<dbReference type="OrthoDB" id="103819at2759"/>
<feature type="compositionally biased region" description="Polar residues" evidence="3">
    <location>
        <begin position="115"/>
        <end position="140"/>
    </location>
</feature>
<keyword evidence="2" id="KW-0539">Nucleus</keyword>
<dbReference type="InterPro" id="IPR001138">
    <property type="entry name" value="Zn2Cys6_DnaBD"/>
</dbReference>
<dbReference type="GeneID" id="43613336"/>
<evidence type="ECO:0000256" key="2">
    <source>
        <dbReference type="ARBA" id="ARBA00023242"/>
    </source>
</evidence>
<feature type="region of interest" description="Disordered" evidence="3">
    <location>
        <begin position="686"/>
        <end position="710"/>
    </location>
</feature>
<evidence type="ECO:0000313" key="5">
    <source>
        <dbReference type="EMBL" id="KAF4476202.1"/>
    </source>
</evidence>
<protein>
    <submittedName>
        <fullName evidence="5">Putative transcriptional regulatory protein</fullName>
    </submittedName>
</protein>
<dbReference type="AlphaFoldDB" id="A0A7J6IJ03"/>
<feature type="compositionally biased region" description="Polar residues" evidence="3">
    <location>
        <begin position="686"/>
        <end position="704"/>
    </location>
</feature>
<keyword evidence="1" id="KW-0479">Metal-binding</keyword>
<organism evidence="5 6">
    <name type="scientific">Colletotrichum fructicola (strain Nara gc5)</name>
    <name type="common">Anthracnose fungus</name>
    <name type="synonym">Colletotrichum gloeosporioides (strain Nara gc5)</name>
    <dbReference type="NCBI Taxonomy" id="1213859"/>
    <lineage>
        <taxon>Eukaryota</taxon>
        <taxon>Fungi</taxon>
        <taxon>Dikarya</taxon>
        <taxon>Ascomycota</taxon>
        <taxon>Pezizomycotina</taxon>
        <taxon>Sordariomycetes</taxon>
        <taxon>Hypocreomycetidae</taxon>
        <taxon>Glomerellales</taxon>
        <taxon>Glomerellaceae</taxon>
        <taxon>Colletotrichum</taxon>
        <taxon>Colletotrichum gloeosporioides species complex</taxon>
    </lineage>
</organism>
<dbReference type="GO" id="GO:0008270">
    <property type="term" value="F:zinc ion binding"/>
    <property type="evidence" value="ECO:0007669"/>
    <property type="project" value="InterPro"/>
</dbReference>
<dbReference type="PANTHER" id="PTHR46910:SF5">
    <property type="entry name" value="ZN(II)2CYS6 TRANSCRIPTION FACTOR (EUROFUNG)"/>
    <property type="match status" value="1"/>
</dbReference>
<dbReference type="PROSITE" id="PS00463">
    <property type="entry name" value="ZN2_CY6_FUNGAL_1"/>
    <property type="match status" value="1"/>
</dbReference>
<gene>
    <name evidence="5" type="ORF">CGGC5_v014434</name>
</gene>
<accession>A0A7J6IJ03</accession>
<dbReference type="CDD" id="cd00067">
    <property type="entry name" value="GAL4"/>
    <property type="match status" value="1"/>
</dbReference>
<dbReference type="SUPFAM" id="SSF57701">
    <property type="entry name" value="Zn2/Cys6 DNA-binding domain"/>
    <property type="match status" value="1"/>
</dbReference>
<dbReference type="SMART" id="SM00906">
    <property type="entry name" value="Fungal_trans"/>
    <property type="match status" value="1"/>
</dbReference>